<dbReference type="OrthoDB" id="9804333at2"/>
<dbReference type="SMART" id="SM00481">
    <property type="entry name" value="POLIIIAc"/>
    <property type="match status" value="1"/>
</dbReference>
<dbReference type="PATRIC" id="fig|927704.6.peg.1310"/>
<dbReference type="InterPro" id="IPR004013">
    <property type="entry name" value="PHP_dom"/>
</dbReference>
<dbReference type="eggNOG" id="COG0613">
    <property type="taxonomic scope" value="Bacteria"/>
</dbReference>
<dbReference type="CDD" id="cd07438">
    <property type="entry name" value="PHP_HisPPase_AMP"/>
    <property type="match status" value="1"/>
</dbReference>
<protein>
    <recommendedName>
        <fullName evidence="1">Polymerase/histidinol phosphatase N-terminal domain-containing protein</fullName>
    </recommendedName>
</protein>
<dbReference type="GO" id="GO:0004534">
    <property type="term" value="F:5'-3' RNA exonuclease activity"/>
    <property type="evidence" value="ECO:0007669"/>
    <property type="project" value="TreeGrafter"/>
</dbReference>
<evidence type="ECO:0000313" key="3">
    <source>
        <dbReference type="Proteomes" id="UP000007887"/>
    </source>
</evidence>
<organism evidence="2 3">
    <name type="scientific">Selenomonas ruminantium subsp. lactilytica (strain NBRC 103574 / TAM6421)</name>
    <dbReference type="NCBI Taxonomy" id="927704"/>
    <lineage>
        <taxon>Bacteria</taxon>
        <taxon>Bacillati</taxon>
        <taxon>Bacillota</taxon>
        <taxon>Negativicutes</taxon>
        <taxon>Selenomonadales</taxon>
        <taxon>Selenomonadaceae</taxon>
        <taxon>Selenomonas</taxon>
    </lineage>
</organism>
<accession>I0GQE4</accession>
<dbReference type="PANTHER" id="PTHR42924:SF3">
    <property type="entry name" value="POLYMERASE_HISTIDINOL PHOSPHATASE N-TERMINAL DOMAIN-CONTAINING PROTEIN"/>
    <property type="match status" value="1"/>
</dbReference>
<dbReference type="Proteomes" id="UP000007887">
    <property type="component" value="Chromosome"/>
</dbReference>
<dbReference type="PANTHER" id="PTHR42924">
    <property type="entry name" value="EXONUCLEASE"/>
    <property type="match status" value="1"/>
</dbReference>
<dbReference type="Gene3D" id="3.20.20.140">
    <property type="entry name" value="Metal-dependent hydrolases"/>
    <property type="match status" value="1"/>
</dbReference>
<dbReference type="InterPro" id="IPR003141">
    <property type="entry name" value="Pol/His_phosphatase_N"/>
</dbReference>
<dbReference type="Pfam" id="PF02811">
    <property type="entry name" value="PHP"/>
    <property type="match status" value="1"/>
</dbReference>
<feature type="domain" description="Polymerase/histidinol phosphatase N-terminal" evidence="1">
    <location>
        <begin position="2"/>
        <end position="66"/>
    </location>
</feature>
<proteinExistence type="predicted"/>
<sequence length="481" mass="55675">MVDLHVHTNASDGTDSTEKLLKKLRSAGIKTFAVTDHDTIDGICSMEYWVPDDMAFIRGIEVSCITEVRNCHILGYGFNKDVRQFGNMVHEAIEKRQDVVKRHLEYIAKEHQIEIDEDARIDLLDRANGDWKALLGKMLVSMGKAADEKQAVDMYIKPCNTNDIRIDAREAIKAILAAGGIPVWAHPYGGYTKRDMNDADFDKQLHILLEAGLQGIECYYSDFDEAQIESLLAVAKKHNLYISGGSDYHGENKNIALGTLNRYGKEVREEDLTILAELNRRQKEKPFPLIEIEEWHNPGACFWFEPVKIKDLSQNTYALDNLDFMKEAEISISEESFADFLYPVFKKHFDENMPENKGRYEQYPEGRRYITEFEWYLTENFYSYTSIETILKEIEEVAHLLAVDYDNAKLDFMREGFEHLPNYLPRYWRMSEKLSRDEVDEIVRENIGHVVDFYDRFVKSLRSMMETGQKAGYKLISVCGP</sequence>
<dbReference type="GO" id="GO:0035312">
    <property type="term" value="F:5'-3' DNA exonuclease activity"/>
    <property type="evidence" value="ECO:0007669"/>
    <property type="project" value="TreeGrafter"/>
</dbReference>
<dbReference type="AlphaFoldDB" id="I0GQE4"/>
<dbReference type="HOGENOM" id="CLU_567293_0_0_9"/>
<evidence type="ECO:0000259" key="1">
    <source>
        <dbReference type="SMART" id="SM00481"/>
    </source>
</evidence>
<name>I0GQE4_SELRL</name>
<dbReference type="InterPro" id="IPR052018">
    <property type="entry name" value="PHP_domain"/>
</dbReference>
<evidence type="ECO:0000313" key="2">
    <source>
        <dbReference type="EMBL" id="BAL82981.1"/>
    </source>
</evidence>
<reference evidence="2 3" key="1">
    <citation type="submission" date="2011-10" db="EMBL/GenBank/DDBJ databases">
        <title>Whole genome sequence of Selenomonas ruminantium subsp. lactilytica TAM6421.</title>
        <authorList>
            <person name="Oguchi A."/>
            <person name="Ankai A."/>
            <person name="Kaneko J."/>
            <person name="Yamada-Narita S."/>
            <person name="Fukui S."/>
            <person name="Takahashi M."/>
            <person name="Onodera T."/>
            <person name="Kojima S."/>
            <person name="Fushimi T."/>
            <person name="Abe N."/>
            <person name="Kamio Y."/>
            <person name="Yamazaki S."/>
            <person name="Fujita N."/>
        </authorList>
    </citation>
    <scope>NUCLEOTIDE SEQUENCE [LARGE SCALE GENOMIC DNA]</scope>
    <source>
        <strain evidence="3">NBRC 103574 / TAM6421</strain>
    </source>
</reference>
<dbReference type="RefSeq" id="WP_014424418.1">
    <property type="nucleotide sequence ID" value="NC_017068.1"/>
</dbReference>
<dbReference type="EMBL" id="AP012292">
    <property type="protein sequence ID" value="BAL82981.1"/>
    <property type="molecule type" value="Genomic_DNA"/>
</dbReference>
<dbReference type="InterPro" id="IPR016195">
    <property type="entry name" value="Pol/histidinol_Pase-like"/>
</dbReference>
<dbReference type="KEGG" id="sri:SELR_12730"/>
<gene>
    <name evidence="2" type="ordered locus">SELR_12730</name>
</gene>
<dbReference type="SUPFAM" id="SSF89550">
    <property type="entry name" value="PHP domain-like"/>
    <property type="match status" value="1"/>
</dbReference>
<dbReference type="Gene3D" id="1.10.150.650">
    <property type="match status" value="1"/>
</dbReference>